<sequence>MAKMIFMPVVFLLVLCLRSKAQSQTVATCTSGGGQCDTIANAHCDTSKKECVCNDKYGPTTHKTSCKLLNGQPCSRDTMCVSDSCIDSGDGTMKCSDASVGVSLSCVLLVTAFLTSRVI</sequence>
<keyword evidence="3" id="KW-1185">Reference proteome</keyword>
<keyword evidence="1" id="KW-0732">Signal</keyword>
<evidence type="ECO:0000313" key="3">
    <source>
        <dbReference type="Proteomes" id="UP001374579"/>
    </source>
</evidence>
<accession>A0AAN9G9V4</accession>
<evidence type="ECO:0000256" key="1">
    <source>
        <dbReference type="SAM" id="SignalP"/>
    </source>
</evidence>
<reference evidence="2 3" key="1">
    <citation type="submission" date="2024-02" db="EMBL/GenBank/DDBJ databases">
        <title>Chromosome-scale genome assembly of the rough periwinkle Littorina saxatilis.</title>
        <authorList>
            <person name="De Jode A."/>
            <person name="Faria R."/>
            <person name="Formenti G."/>
            <person name="Sims Y."/>
            <person name="Smith T.P."/>
            <person name="Tracey A."/>
            <person name="Wood J.M.D."/>
            <person name="Zagrodzka Z.B."/>
            <person name="Johannesson K."/>
            <person name="Butlin R.K."/>
            <person name="Leder E.H."/>
        </authorList>
    </citation>
    <scope>NUCLEOTIDE SEQUENCE [LARGE SCALE GENOMIC DNA]</scope>
    <source>
        <strain evidence="2">Snail1</strain>
        <tissue evidence="2">Muscle</tissue>
    </source>
</reference>
<name>A0AAN9G9V4_9CAEN</name>
<feature type="chain" id="PRO_5042865162" evidence="1">
    <location>
        <begin position="24"/>
        <end position="119"/>
    </location>
</feature>
<organism evidence="2 3">
    <name type="scientific">Littorina saxatilis</name>
    <dbReference type="NCBI Taxonomy" id="31220"/>
    <lineage>
        <taxon>Eukaryota</taxon>
        <taxon>Metazoa</taxon>
        <taxon>Spiralia</taxon>
        <taxon>Lophotrochozoa</taxon>
        <taxon>Mollusca</taxon>
        <taxon>Gastropoda</taxon>
        <taxon>Caenogastropoda</taxon>
        <taxon>Littorinimorpha</taxon>
        <taxon>Littorinoidea</taxon>
        <taxon>Littorinidae</taxon>
        <taxon>Littorina</taxon>
    </lineage>
</organism>
<protein>
    <submittedName>
        <fullName evidence="2">Uncharacterized protein</fullName>
    </submittedName>
</protein>
<feature type="signal peptide" evidence="1">
    <location>
        <begin position="1"/>
        <end position="23"/>
    </location>
</feature>
<comment type="caution">
    <text evidence="2">The sequence shown here is derived from an EMBL/GenBank/DDBJ whole genome shotgun (WGS) entry which is preliminary data.</text>
</comment>
<dbReference type="EMBL" id="JBAMIC010000012">
    <property type="protein sequence ID" value="KAK7099200.1"/>
    <property type="molecule type" value="Genomic_DNA"/>
</dbReference>
<dbReference type="Proteomes" id="UP001374579">
    <property type="component" value="Unassembled WGS sequence"/>
</dbReference>
<dbReference type="AlphaFoldDB" id="A0AAN9G9V4"/>
<gene>
    <name evidence="2" type="ORF">V1264_003380</name>
</gene>
<proteinExistence type="predicted"/>
<evidence type="ECO:0000313" key="2">
    <source>
        <dbReference type="EMBL" id="KAK7099200.1"/>
    </source>
</evidence>